<organism evidence="3 4">
    <name type="scientific">Streptomyces carpinensis</name>
    <dbReference type="NCBI Taxonomy" id="66369"/>
    <lineage>
        <taxon>Bacteria</taxon>
        <taxon>Bacillati</taxon>
        <taxon>Actinomycetota</taxon>
        <taxon>Actinomycetes</taxon>
        <taxon>Kitasatosporales</taxon>
        <taxon>Streptomycetaceae</taxon>
        <taxon>Streptomyces</taxon>
    </lineage>
</organism>
<evidence type="ECO:0000313" key="4">
    <source>
        <dbReference type="Proteomes" id="UP001458415"/>
    </source>
</evidence>
<dbReference type="PANTHER" id="PTHR43156">
    <property type="entry name" value="STAGE II SPORULATION PROTEIN E-RELATED"/>
    <property type="match status" value="1"/>
</dbReference>
<dbReference type="Pfam" id="PF07228">
    <property type="entry name" value="SpoIIE"/>
    <property type="match status" value="1"/>
</dbReference>
<dbReference type="InterPro" id="IPR001932">
    <property type="entry name" value="PPM-type_phosphatase-like_dom"/>
</dbReference>
<dbReference type="Gene3D" id="3.60.40.10">
    <property type="entry name" value="PPM-type phosphatase domain"/>
    <property type="match status" value="1"/>
</dbReference>
<dbReference type="Pfam" id="PF13581">
    <property type="entry name" value="HATPase_c_2"/>
    <property type="match status" value="1"/>
</dbReference>
<gene>
    <name evidence="3" type="ORF">ABT317_49900</name>
</gene>
<proteinExistence type="predicted"/>
<dbReference type="SMART" id="SM00331">
    <property type="entry name" value="PP2C_SIG"/>
    <property type="match status" value="1"/>
</dbReference>
<keyword evidence="3" id="KW-0067">ATP-binding</keyword>
<comment type="caution">
    <text evidence="3">The sequence shown here is derived from an EMBL/GenBank/DDBJ whole genome shotgun (WGS) entry which is preliminary data.</text>
</comment>
<sequence length="344" mass="36597">VALVVGDVVGHGLHAAATMGRLRTVVHNFCALDLPSDEILSHLDELVAHIDESEATQGEGDGAGITGATCLFAIYDPVSGHCGIARAGHPGPALVHPDGAVTFPDVPVSPPLGLGTGLPVETAELQLAEGSMLALYTDGLVEDRDRDIDTSLELLKGALAHSPRDPEQACQAVLDALLPDRPRDDVALMLARTRLLDPDRVADWDVPSDPAALGPLRAACARRLQGWGLDEIGFTTELILSELVTNAIRYGSEPIRLRLLYDRESLICEVADGSSTSPHLRRAAATDEGGRGLFLVAQLARRWGTRYTARGKVIWSEQSLNAPEAGLDDAVGDALLDEWDEPSL</sequence>
<dbReference type="SUPFAM" id="SSF55874">
    <property type="entry name" value="ATPase domain of HSP90 chaperone/DNA topoisomerase II/histidine kinase"/>
    <property type="match status" value="1"/>
</dbReference>
<feature type="non-terminal residue" evidence="3">
    <location>
        <position position="1"/>
    </location>
</feature>
<dbReference type="InterPro" id="IPR052016">
    <property type="entry name" value="Bact_Sigma-Reg"/>
</dbReference>
<keyword evidence="1" id="KW-0378">Hydrolase</keyword>
<evidence type="ECO:0000313" key="3">
    <source>
        <dbReference type="EMBL" id="MER6984844.1"/>
    </source>
</evidence>
<dbReference type="InterPro" id="IPR036890">
    <property type="entry name" value="HATPase_C_sf"/>
</dbReference>
<evidence type="ECO:0000259" key="2">
    <source>
        <dbReference type="SMART" id="SM00331"/>
    </source>
</evidence>
<feature type="domain" description="PPM-type phosphatase" evidence="2">
    <location>
        <begin position="1"/>
        <end position="193"/>
    </location>
</feature>
<dbReference type="SUPFAM" id="SSF81606">
    <property type="entry name" value="PP2C-like"/>
    <property type="match status" value="1"/>
</dbReference>
<keyword evidence="3" id="KW-0547">Nucleotide-binding</keyword>
<keyword evidence="4" id="KW-1185">Reference proteome</keyword>
<dbReference type="InterPro" id="IPR036457">
    <property type="entry name" value="PPM-type-like_dom_sf"/>
</dbReference>
<dbReference type="PANTHER" id="PTHR43156:SF2">
    <property type="entry name" value="STAGE II SPORULATION PROTEIN E"/>
    <property type="match status" value="1"/>
</dbReference>
<dbReference type="Gene3D" id="3.30.565.10">
    <property type="entry name" value="Histidine kinase-like ATPase, C-terminal domain"/>
    <property type="match status" value="1"/>
</dbReference>
<accession>A0ABV1WKW4</accession>
<name>A0ABV1WKW4_9ACTN</name>
<reference evidence="3 4" key="1">
    <citation type="submission" date="2024-06" db="EMBL/GenBank/DDBJ databases">
        <title>The Natural Products Discovery Center: Release of the First 8490 Sequenced Strains for Exploring Actinobacteria Biosynthetic Diversity.</title>
        <authorList>
            <person name="Kalkreuter E."/>
            <person name="Kautsar S.A."/>
            <person name="Yang D."/>
            <person name="Bader C.D."/>
            <person name="Teijaro C.N."/>
            <person name="Fluegel L."/>
            <person name="Davis C.M."/>
            <person name="Simpson J.R."/>
            <person name="Lauterbach L."/>
            <person name="Steele A.D."/>
            <person name="Gui C."/>
            <person name="Meng S."/>
            <person name="Li G."/>
            <person name="Viehrig K."/>
            <person name="Ye F."/>
            <person name="Su P."/>
            <person name="Kiefer A.F."/>
            <person name="Nichols A."/>
            <person name="Cepeda A.J."/>
            <person name="Yan W."/>
            <person name="Fan B."/>
            <person name="Jiang Y."/>
            <person name="Adhikari A."/>
            <person name="Zheng C.-J."/>
            <person name="Schuster L."/>
            <person name="Cowan T.M."/>
            <person name="Smanski M.J."/>
            <person name="Chevrette M.G."/>
            <person name="De Carvalho L.P.S."/>
            <person name="Shen B."/>
        </authorList>
    </citation>
    <scope>NUCLEOTIDE SEQUENCE [LARGE SCALE GENOMIC DNA]</scope>
    <source>
        <strain evidence="3 4">NPDC000634</strain>
    </source>
</reference>
<dbReference type="GO" id="GO:0005524">
    <property type="term" value="F:ATP binding"/>
    <property type="evidence" value="ECO:0007669"/>
    <property type="project" value="UniProtKB-KW"/>
</dbReference>
<dbReference type="Proteomes" id="UP001458415">
    <property type="component" value="Unassembled WGS sequence"/>
</dbReference>
<protein>
    <submittedName>
        <fullName evidence="3">ATP-binding SpoIIE family protein phosphatase</fullName>
    </submittedName>
</protein>
<dbReference type="InterPro" id="IPR003594">
    <property type="entry name" value="HATPase_dom"/>
</dbReference>
<dbReference type="EMBL" id="JBEPCU010002046">
    <property type="protein sequence ID" value="MER6984844.1"/>
    <property type="molecule type" value="Genomic_DNA"/>
</dbReference>
<evidence type="ECO:0000256" key="1">
    <source>
        <dbReference type="ARBA" id="ARBA00022801"/>
    </source>
</evidence>
<dbReference type="CDD" id="cd16936">
    <property type="entry name" value="HATPase_RsbW-like"/>
    <property type="match status" value="1"/>
</dbReference>